<dbReference type="Proteomes" id="UP001596472">
    <property type="component" value="Unassembled WGS sequence"/>
</dbReference>
<protein>
    <recommendedName>
        <fullName evidence="4">Lipoprotein</fullName>
    </recommendedName>
</protein>
<feature type="chain" id="PRO_5045418316" description="Lipoprotein" evidence="1">
    <location>
        <begin position="20"/>
        <end position="127"/>
    </location>
</feature>
<feature type="signal peptide" evidence="1">
    <location>
        <begin position="1"/>
        <end position="19"/>
    </location>
</feature>
<evidence type="ECO:0008006" key="4">
    <source>
        <dbReference type="Google" id="ProtNLM"/>
    </source>
</evidence>
<dbReference type="PROSITE" id="PS51257">
    <property type="entry name" value="PROKAR_LIPOPROTEIN"/>
    <property type="match status" value="1"/>
</dbReference>
<keyword evidence="3" id="KW-1185">Reference proteome</keyword>
<organism evidence="2 3">
    <name type="scientific">Haloferula chungangensis</name>
    <dbReference type="NCBI Taxonomy" id="1048331"/>
    <lineage>
        <taxon>Bacteria</taxon>
        <taxon>Pseudomonadati</taxon>
        <taxon>Verrucomicrobiota</taxon>
        <taxon>Verrucomicrobiia</taxon>
        <taxon>Verrucomicrobiales</taxon>
        <taxon>Verrucomicrobiaceae</taxon>
        <taxon>Haloferula</taxon>
    </lineage>
</organism>
<proteinExistence type="predicted"/>
<evidence type="ECO:0000313" key="3">
    <source>
        <dbReference type="Proteomes" id="UP001596472"/>
    </source>
</evidence>
<evidence type="ECO:0000256" key="1">
    <source>
        <dbReference type="SAM" id="SignalP"/>
    </source>
</evidence>
<name>A0ABW2L4R3_9BACT</name>
<evidence type="ECO:0000313" key="2">
    <source>
        <dbReference type="EMBL" id="MFC7336482.1"/>
    </source>
</evidence>
<comment type="caution">
    <text evidence="2">The sequence shown here is derived from an EMBL/GenBank/DDBJ whole genome shotgun (WGS) entry which is preliminary data.</text>
</comment>
<reference evidence="3" key="1">
    <citation type="journal article" date="2019" name="Int. J. Syst. Evol. Microbiol.">
        <title>The Global Catalogue of Microorganisms (GCM) 10K type strain sequencing project: providing services to taxonomists for standard genome sequencing and annotation.</title>
        <authorList>
            <consortium name="The Broad Institute Genomics Platform"/>
            <consortium name="The Broad Institute Genome Sequencing Center for Infectious Disease"/>
            <person name="Wu L."/>
            <person name="Ma J."/>
        </authorList>
    </citation>
    <scope>NUCLEOTIDE SEQUENCE [LARGE SCALE GENOMIC DNA]</scope>
    <source>
        <strain evidence="3">CGMCC 4.1467</strain>
    </source>
</reference>
<dbReference type="RefSeq" id="WP_379709734.1">
    <property type="nucleotide sequence ID" value="NZ_JBHTBS010000002.1"/>
</dbReference>
<gene>
    <name evidence="2" type="ORF">ACFQY0_04770</name>
</gene>
<sequence>MKAPLQISLVLLASFSVTSCIIEDPNMNATQLPGQAPSYGGSLSAEKGNGAVTIRQGGQVVTSVRTAAPNVEQTSWYAGQEQIVVKSRGNHGPATVELFNSRTGAKLGTVMAYEAASGPAWARSMAE</sequence>
<dbReference type="EMBL" id="JBHTBS010000002">
    <property type="protein sequence ID" value="MFC7336482.1"/>
    <property type="molecule type" value="Genomic_DNA"/>
</dbReference>
<keyword evidence="1" id="KW-0732">Signal</keyword>
<accession>A0ABW2L4R3</accession>